<dbReference type="AlphaFoldDB" id="A2DV51"/>
<dbReference type="GO" id="GO:0006606">
    <property type="term" value="P:protein import into nucleus"/>
    <property type="evidence" value="ECO:0000318"/>
    <property type="project" value="GO_Central"/>
</dbReference>
<proteinExistence type="predicted"/>
<dbReference type="OrthoDB" id="10263328at2759"/>
<dbReference type="PANTHER" id="PTHR10527">
    <property type="entry name" value="IMPORTIN BETA"/>
    <property type="match status" value="1"/>
</dbReference>
<dbReference type="InterPro" id="IPR016024">
    <property type="entry name" value="ARM-type_fold"/>
</dbReference>
<comment type="subcellular location">
    <subcellularLocation>
        <location evidence="1">Cytoplasm</location>
    </subcellularLocation>
</comment>
<dbReference type="PROSITE" id="PS50166">
    <property type="entry name" value="IMPORTIN_B_NT"/>
    <property type="match status" value="1"/>
</dbReference>
<dbReference type="InterPro" id="IPR040122">
    <property type="entry name" value="Importin_beta"/>
</dbReference>
<dbReference type="Proteomes" id="UP000001542">
    <property type="component" value="Unassembled WGS sequence"/>
</dbReference>
<evidence type="ECO:0000256" key="5">
    <source>
        <dbReference type="ARBA" id="ARBA00022927"/>
    </source>
</evidence>
<evidence type="ECO:0000256" key="4">
    <source>
        <dbReference type="ARBA" id="ARBA00022737"/>
    </source>
</evidence>
<dbReference type="Pfam" id="PF25574">
    <property type="entry name" value="TPR_IMB1"/>
    <property type="match status" value="1"/>
</dbReference>
<dbReference type="GO" id="GO:0031267">
    <property type="term" value="F:small GTPase binding"/>
    <property type="evidence" value="ECO:0007669"/>
    <property type="project" value="InterPro"/>
</dbReference>
<keyword evidence="8" id="KW-1185">Reference proteome</keyword>
<keyword evidence="3" id="KW-0963">Cytoplasm</keyword>
<keyword evidence="2" id="KW-0813">Transport</keyword>
<evidence type="ECO:0000256" key="2">
    <source>
        <dbReference type="ARBA" id="ARBA00022448"/>
    </source>
</evidence>
<keyword evidence="5" id="KW-0653">Protein transport</keyword>
<keyword evidence="4" id="KW-0677">Repeat</keyword>
<protein>
    <recommendedName>
        <fullName evidence="6">Importin N-terminal domain-containing protein</fullName>
    </recommendedName>
</protein>
<dbReference type="InParanoid" id="A2DV51"/>
<name>A2DV51_TRIV3</name>
<dbReference type="SUPFAM" id="SSF48371">
    <property type="entry name" value="ARM repeat"/>
    <property type="match status" value="1"/>
</dbReference>
<dbReference type="RefSeq" id="XP_001328001.1">
    <property type="nucleotide sequence ID" value="XM_001327966.1"/>
</dbReference>
<feature type="domain" description="Importin N-terminal" evidence="6">
    <location>
        <begin position="29"/>
        <end position="109"/>
    </location>
</feature>
<reference evidence="7" key="2">
    <citation type="journal article" date="2007" name="Science">
        <title>Draft genome sequence of the sexually transmitted pathogen Trichomonas vaginalis.</title>
        <authorList>
            <person name="Carlton J.M."/>
            <person name="Hirt R.P."/>
            <person name="Silva J.C."/>
            <person name="Delcher A.L."/>
            <person name="Schatz M."/>
            <person name="Zhao Q."/>
            <person name="Wortman J.R."/>
            <person name="Bidwell S.L."/>
            <person name="Alsmark U.C.M."/>
            <person name="Besteiro S."/>
            <person name="Sicheritz-Ponten T."/>
            <person name="Noel C.J."/>
            <person name="Dacks J.B."/>
            <person name="Foster P.G."/>
            <person name="Simillion C."/>
            <person name="Van de Peer Y."/>
            <person name="Miranda-Saavedra D."/>
            <person name="Barton G.J."/>
            <person name="Westrop G.D."/>
            <person name="Mueller S."/>
            <person name="Dessi D."/>
            <person name="Fiori P.L."/>
            <person name="Ren Q."/>
            <person name="Paulsen I."/>
            <person name="Zhang H."/>
            <person name="Bastida-Corcuera F.D."/>
            <person name="Simoes-Barbosa A."/>
            <person name="Brown M.T."/>
            <person name="Hayes R.D."/>
            <person name="Mukherjee M."/>
            <person name="Okumura C.Y."/>
            <person name="Schneider R."/>
            <person name="Smith A.J."/>
            <person name="Vanacova S."/>
            <person name="Villalvazo M."/>
            <person name="Haas B.J."/>
            <person name="Pertea M."/>
            <person name="Feldblyum T.V."/>
            <person name="Utterback T.R."/>
            <person name="Shu C.L."/>
            <person name="Osoegawa K."/>
            <person name="de Jong P.J."/>
            <person name="Hrdy I."/>
            <person name="Horvathova L."/>
            <person name="Zubacova Z."/>
            <person name="Dolezal P."/>
            <person name="Malik S.B."/>
            <person name="Logsdon J.M. Jr."/>
            <person name="Henze K."/>
            <person name="Gupta A."/>
            <person name="Wang C.C."/>
            <person name="Dunne R.L."/>
            <person name="Upcroft J.A."/>
            <person name="Upcroft P."/>
            <person name="White O."/>
            <person name="Salzberg S.L."/>
            <person name="Tang P."/>
            <person name="Chiu C.-H."/>
            <person name="Lee Y.-S."/>
            <person name="Embley T.M."/>
            <person name="Coombs G.H."/>
            <person name="Mottram J.C."/>
            <person name="Tachezy J."/>
            <person name="Fraser-Liggett C.M."/>
            <person name="Johnson P.J."/>
        </authorList>
    </citation>
    <scope>NUCLEOTIDE SEQUENCE [LARGE SCALE GENOMIC DNA]</scope>
    <source>
        <strain evidence="7">G3</strain>
    </source>
</reference>
<dbReference type="InterPro" id="IPR011989">
    <property type="entry name" value="ARM-like"/>
</dbReference>
<reference evidence="7" key="1">
    <citation type="submission" date="2006-10" db="EMBL/GenBank/DDBJ databases">
        <authorList>
            <person name="Amadeo P."/>
            <person name="Zhao Q."/>
            <person name="Wortman J."/>
            <person name="Fraser-Liggett C."/>
            <person name="Carlton J."/>
        </authorList>
    </citation>
    <scope>NUCLEOTIDE SEQUENCE</scope>
    <source>
        <strain evidence="7">G3</strain>
    </source>
</reference>
<dbReference type="SMR" id="A2DV51"/>
<dbReference type="STRING" id="5722.A2DV51"/>
<dbReference type="GO" id="GO:0005737">
    <property type="term" value="C:cytoplasm"/>
    <property type="evidence" value="ECO:0000318"/>
    <property type="project" value="GO_Central"/>
</dbReference>
<evidence type="ECO:0000256" key="3">
    <source>
        <dbReference type="ARBA" id="ARBA00022490"/>
    </source>
</evidence>
<dbReference type="InterPro" id="IPR058584">
    <property type="entry name" value="IMB1_TNPO1-like_TPR"/>
</dbReference>
<evidence type="ECO:0000256" key="1">
    <source>
        <dbReference type="ARBA" id="ARBA00004496"/>
    </source>
</evidence>
<dbReference type="VEuPathDB" id="TrichDB:TVAG_188290"/>
<evidence type="ECO:0000313" key="7">
    <source>
        <dbReference type="EMBL" id="EAY15778.1"/>
    </source>
</evidence>
<dbReference type="EMBL" id="DS113251">
    <property type="protein sequence ID" value="EAY15778.1"/>
    <property type="molecule type" value="Genomic_DNA"/>
</dbReference>
<evidence type="ECO:0000259" key="6">
    <source>
        <dbReference type="PROSITE" id="PS50166"/>
    </source>
</evidence>
<organism evidence="7 8">
    <name type="scientific">Trichomonas vaginalis (strain ATCC PRA-98 / G3)</name>
    <dbReference type="NCBI Taxonomy" id="412133"/>
    <lineage>
        <taxon>Eukaryota</taxon>
        <taxon>Metamonada</taxon>
        <taxon>Parabasalia</taxon>
        <taxon>Trichomonadida</taxon>
        <taxon>Trichomonadidae</taxon>
        <taxon>Trichomonas</taxon>
    </lineage>
</organism>
<dbReference type="Gene3D" id="1.25.10.10">
    <property type="entry name" value="Leucine-rich Repeat Variant"/>
    <property type="match status" value="1"/>
</dbReference>
<dbReference type="InterPro" id="IPR001494">
    <property type="entry name" value="Importin-beta_N"/>
</dbReference>
<accession>A2DV51</accession>
<sequence length="879" mass="100013">MSEDINLQDEVYAALTNFLSTDEEIRIRAYTYLDGIKTQNDIGFIECLLPILQNENEEPKNRSLASIFLFRTLKKRTSEDQKIFIQNWYHQPFELREALRAAAFQGILSDNSDLSNQSGNLLGILLAIEFNSAGAREQVEIQDHFYSKVMEVLELSLNSSDISSRSMGYQVIRNFSQHSQEFYPNCAHDAPFLRLVPELFECILQGMIAADYPAIQDSASSAMLASLLIFKRHLSFTNNRNQLFEVLFAYLQSDIVIEVVPSKPLFVVGYTILRKLIDLYYPYFEEYMDDLFERTYEDLVSNNPDRQIEASLFWVNIGAVERDIQFPERRTPKNRHHEFDQNLGFSLTAFPKLFPPLVTLIQSTDADDKDANTSLDRNPQHAAFQCLSELSGAADADALPLIFEYVNQNISEEEWTLRYTSVLLLNAASQLNSFESDPANILQSFGYFVGALDDTIPRIIEVAMWSLGCMIERIPELVTDPDRFNELVTALSRKLNLSSALTFRAGWLFNRIFNVFSPGESDSLIALNFDEFSQLLLDAADVFNDVDPLDAAYGALNRLIEKTPCDLVEPYSKFLQSVIDRLSKLIEKATTSALDPYETHKTLGLFCFVEAIVMNLQSYIPPYAPDLIQLLLASLNVCHGELVCVVLPALGAVARALGSGFVDYLPNLLGQLEDYLQQQEHVRHAAVFVCDIYNAIPSFPENITNTFVNLLFKAFDIPDISNDARVFVFSALTDIARNIGPACFEWVEQFLKLFEKESRSVLVESENVDENYVRSFTFAILHCYQTIAPLYAEVDRGDRKVRNFFHIFDKLDKIRMMIDEEIIMEAVMLVKQISDLFGRKINAYTHKPVVIKLLKLAKESENQALQEVAEQAMESIQAC</sequence>
<gene>
    <name evidence="7" type="ORF">TVAG_188290</name>
</gene>
<evidence type="ECO:0000313" key="8">
    <source>
        <dbReference type="Proteomes" id="UP000001542"/>
    </source>
</evidence>
<dbReference type="eggNOG" id="KOG1241">
    <property type="taxonomic scope" value="Eukaryota"/>
</dbReference>
<dbReference type="KEGG" id="tva:4773785"/>
<dbReference type="GO" id="GO:0008139">
    <property type="term" value="F:nuclear localization sequence binding"/>
    <property type="evidence" value="ECO:0000318"/>
    <property type="project" value="GO_Central"/>
</dbReference>
<dbReference type="GO" id="GO:0005634">
    <property type="term" value="C:nucleus"/>
    <property type="evidence" value="ECO:0000318"/>
    <property type="project" value="GO_Central"/>
</dbReference>
<dbReference type="FunCoup" id="A2DV51">
    <property type="interactions" value="1191"/>
</dbReference>
<dbReference type="VEuPathDB" id="TrichDB:TVAGG3_0941120"/>
<dbReference type="GO" id="GO:0061608">
    <property type="term" value="F:nuclear import signal receptor activity"/>
    <property type="evidence" value="ECO:0000318"/>
    <property type="project" value="GO_Central"/>
</dbReference>
<dbReference type="FunFam" id="1.25.10.10:FF:001308">
    <property type="entry name" value="Uncharacterized protein"/>
    <property type="match status" value="1"/>
</dbReference>